<feature type="transmembrane region" description="Helical" evidence="2">
    <location>
        <begin position="86"/>
        <end position="106"/>
    </location>
</feature>
<name>A0A0C3GJT1_PILCF</name>
<evidence type="ECO:0000256" key="2">
    <source>
        <dbReference type="SAM" id="Phobius"/>
    </source>
</evidence>
<evidence type="ECO:0000313" key="4">
    <source>
        <dbReference type="Proteomes" id="UP000054166"/>
    </source>
</evidence>
<keyword evidence="4" id="KW-1185">Reference proteome</keyword>
<gene>
    <name evidence="3" type="ORF">PILCRDRAFT_73</name>
</gene>
<dbReference type="InParanoid" id="A0A0C3GJT1"/>
<dbReference type="Proteomes" id="UP000054166">
    <property type="component" value="Unassembled WGS sequence"/>
</dbReference>
<accession>A0A0C3GJT1</accession>
<reference evidence="3 4" key="1">
    <citation type="submission" date="2014-04" db="EMBL/GenBank/DDBJ databases">
        <authorList>
            <consortium name="DOE Joint Genome Institute"/>
            <person name="Kuo A."/>
            <person name="Tarkka M."/>
            <person name="Buscot F."/>
            <person name="Kohler A."/>
            <person name="Nagy L.G."/>
            <person name="Floudas D."/>
            <person name="Copeland A."/>
            <person name="Barry K.W."/>
            <person name="Cichocki N."/>
            <person name="Veneault-Fourrey C."/>
            <person name="LaButti K."/>
            <person name="Lindquist E.A."/>
            <person name="Lipzen A."/>
            <person name="Lundell T."/>
            <person name="Morin E."/>
            <person name="Murat C."/>
            <person name="Sun H."/>
            <person name="Tunlid A."/>
            <person name="Henrissat B."/>
            <person name="Grigoriev I.V."/>
            <person name="Hibbett D.S."/>
            <person name="Martin F."/>
            <person name="Nordberg H.P."/>
            <person name="Cantor M.N."/>
            <person name="Hua S.X."/>
        </authorList>
    </citation>
    <scope>NUCLEOTIDE SEQUENCE [LARGE SCALE GENOMIC DNA]</scope>
    <source>
        <strain evidence="3 4">F 1598</strain>
    </source>
</reference>
<feature type="compositionally biased region" description="Polar residues" evidence="1">
    <location>
        <begin position="117"/>
        <end position="143"/>
    </location>
</feature>
<feature type="compositionally biased region" description="Polar residues" evidence="1">
    <location>
        <begin position="275"/>
        <end position="284"/>
    </location>
</feature>
<dbReference type="AlphaFoldDB" id="A0A0C3GJT1"/>
<keyword evidence="2" id="KW-1133">Transmembrane helix</keyword>
<feature type="region of interest" description="Disordered" evidence="1">
    <location>
        <begin position="117"/>
        <end position="176"/>
    </location>
</feature>
<evidence type="ECO:0000313" key="3">
    <source>
        <dbReference type="EMBL" id="KIM91899.1"/>
    </source>
</evidence>
<feature type="region of interest" description="Disordered" evidence="1">
    <location>
        <begin position="252"/>
        <end position="345"/>
    </location>
</feature>
<dbReference type="STRING" id="765440.A0A0C3GJT1"/>
<proteinExistence type="predicted"/>
<organism evidence="3 4">
    <name type="scientific">Piloderma croceum (strain F 1598)</name>
    <dbReference type="NCBI Taxonomy" id="765440"/>
    <lineage>
        <taxon>Eukaryota</taxon>
        <taxon>Fungi</taxon>
        <taxon>Dikarya</taxon>
        <taxon>Basidiomycota</taxon>
        <taxon>Agaricomycotina</taxon>
        <taxon>Agaricomycetes</taxon>
        <taxon>Agaricomycetidae</taxon>
        <taxon>Atheliales</taxon>
        <taxon>Atheliaceae</taxon>
        <taxon>Piloderma</taxon>
    </lineage>
</organism>
<feature type="transmembrane region" description="Helical" evidence="2">
    <location>
        <begin position="51"/>
        <end position="74"/>
    </location>
</feature>
<dbReference type="EMBL" id="KN832970">
    <property type="protein sequence ID" value="KIM91899.1"/>
    <property type="molecule type" value="Genomic_DNA"/>
</dbReference>
<sequence length="345" mass="37673">MPLNVSTALALFLGLGGRILINTLARTQEPAAEPSLPDFVLLGAWQGVGLYYALMEFPSFSFVAAFAIGAKLLIEFTLVPDVVKCAVTLLGVAMGVMFTDVLSQLLKDGSYSTFGGTKSGYDSSSRQRPRTMSFSRSKGNEPNPSRRDRERDRERMRSSHADITAPSLDSTSDWIDRTARTPLEREVATLRARASLADTEKRRYKEERIWALASGNQARAEQMSWQVKRYRALTHGFNKEADAKLLEANGVKSTPAVAKPGPTASPSRPVASGSRPRQNTTGSRHPSAPSDRHQYYRSSGSHVDSAVDPPAVGAENRTSPATATKRHRKLSSGNLRSAFRGNKYG</sequence>
<feature type="compositionally biased region" description="Basic and acidic residues" evidence="1">
    <location>
        <begin position="144"/>
        <end position="160"/>
    </location>
</feature>
<keyword evidence="2" id="KW-0812">Transmembrane</keyword>
<reference evidence="4" key="2">
    <citation type="submission" date="2015-01" db="EMBL/GenBank/DDBJ databases">
        <title>Evolutionary Origins and Diversification of the Mycorrhizal Mutualists.</title>
        <authorList>
            <consortium name="DOE Joint Genome Institute"/>
            <consortium name="Mycorrhizal Genomics Consortium"/>
            <person name="Kohler A."/>
            <person name="Kuo A."/>
            <person name="Nagy L.G."/>
            <person name="Floudas D."/>
            <person name="Copeland A."/>
            <person name="Barry K.W."/>
            <person name="Cichocki N."/>
            <person name="Veneault-Fourrey C."/>
            <person name="LaButti K."/>
            <person name="Lindquist E.A."/>
            <person name="Lipzen A."/>
            <person name="Lundell T."/>
            <person name="Morin E."/>
            <person name="Murat C."/>
            <person name="Riley R."/>
            <person name="Ohm R."/>
            <person name="Sun H."/>
            <person name="Tunlid A."/>
            <person name="Henrissat B."/>
            <person name="Grigoriev I.V."/>
            <person name="Hibbett D.S."/>
            <person name="Martin F."/>
        </authorList>
    </citation>
    <scope>NUCLEOTIDE SEQUENCE [LARGE SCALE GENOMIC DNA]</scope>
    <source>
        <strain evidence="4">F 1598</strain>
    </source>
</reference>
<protein>
    <submittedName>
        <fullName evidence="3">Uncharacterized protein</fullName>
    </submittedName>
</protein>
<dbReference type="HOGENOM" id="CLU_066051_0_0_1"/>
<evidence type="ECO:0000256" key="1">
    <source>
        <dbReference type="SAM" id="MobiDB-lite"/>
    </source>
</evidence>
<keyword evidence="2" id="KW-0472">Membrane</keyword>
<dbReference type="OrthoDB" id="3246365at2759"/>